<keyword evidence="6" id="KW-0238">DNA-binding</keyword>
<dbReference type="PANTHER" id="PTHR13370">
    <property type="entry name" value="RNA METHYLASE-RELATED"/>
    <property type="match status" value="1"/>
</dbReference>
<dbReference type="EC" id="2.1.1.-" evidence="8"/>
<evidence type="ECO:0000256" key="3">
    <source>
        <dbReference type="ARBA" id="ARBA00022679"/>
    </source>
</evidence>
<comment type="similarity">
    <text evidence="1">Belongs to the N(4)/N(6)-methyltransferase family. N(4) subfamily.</text>
</comment>
<protein>
    <recommendedName>
        <fullName evidence="8">Methyltransferase</fullName>
        <ecNumber evidence="8">2.1.1.-</ecNumber>
    </recommendedName>
</protein>
<keyword evidence="3 11" id="KW-0808">Transferase</keyword>
<dbReference type="Proteomes" id="UP000524246">
    <property type="component" value="Unassembled WGS sequence"/>
</dbReference>
<keyword evidence="5" id="KW-0680">Restriction system</keyword>
<dbReference type="SUPFAM" id="SSF53335">
    <property type="entry name" value="S-adenosyl-L-methionine-dependent methyltransferases"/>
    <property type="match status" value="1"/>
</dbReference>
<evidence type="ECO:0000256" key="1">
    <source>
        <dbReference type="ARBA" id="ARBA00010203"/>
    </source>
</evidence>
<evidence type="ECO:0000256" key="6">
    <source>
        <dbReference type="ARBA" id="ARBA00023125"/>
    </source>
</evidence>
<comment type="catalytic activity">
    <reaction evidence="7">
        <text>a 2'-deoxycytidine in DNA + S-adenosyl-L-methionine = an N(4)-methyl-2'-deoxycytidine in DNA + S-adenosyl-L-homocysteine + H(+)</text>
        <dbReference type="Rhea" id="RHEA:16857"/>
        <dbReference type="Rhea" id="RHEA-COMP:11369"/>
        <dbReference type="Rhea" id="RHEA-COMP:13674"/>
        <dbReference type="ChEBI" id="CHEBI:15378"/>
        <dbReference type="ChEBI" id="CHEBI:57856"/>
        <dbReference type="ChEBI" id="CHEBI:59789"/>
        <dbReference type="ChEBI" id="CHEBI:85452"/>
        <dbReference type="ChEBI" id="CHEBI:137933"/>
        <dbReference type="EC" id="2.1.1.113"/>
    </reaction>
</comment>
<accession>A0A7X9FTN1</accession>
<evidence type="ECO:0000256" key="5">
    <source>
        <dbReference type="ARBA" id="ARBA00022747"/>
    </source>
</evidence>
<comment type="caution">
    <text evidence="11">The sequence shown here is derived from an EMBL/GenBank/DDBJ whole genome shotgun (WGS) entry which is preliminary data.</text>
</comment>
<gene>
    <name evidence="11" type="ORF">GYA55_13145</name>
</gene>
<evidence type="ECO:0000259" key="10">
    <source>
        <dbReference type="Pfam" id="PF01555"/>
    </source>
</evidence>
<feature type="domain" description="DNA methylase N-4/N-6" evidence="10">
    <location>
        <begin position="34"/>
        <end position="285"/>
    </location>
</feature>
<dbReference type="GO" id="GO:0032259">
    <property type="term" value="P:methylation"/>
    <property type="evidence" value="ECO:0007669"/>
    <property type="project" value="UniProtKB-KW"/>
</dbReference>
<dbReference type="Pfam" id="PF01555">
    <property type="entry name" value="N6_N4_Mtase"/>
    <property type="match status" value="1"/>
</dbReference>
<dbReference type="AlphaFoldDB" id="A0A7X9FTN1"/>
<evidence type="ECO:0000313" key="12">
    <source>
        <dbReference type="Proteomes" id="UP000524246"/>
    </source>
</evidence>
<dbReference type="PRINTS" id="PR00508">
    <property type="entry name" value="S21N4MTFRASE"/>
</dbReference>
<evidence type="ECO:0000256" key="2">
    <source>
        <dbReference type="ARBA" id="ARBA00022603"/>
    </source>
</evidence>
<dbReference type="InterPro" id="IPR002941">
    <property type="entry name" value="DNA_methylase_N4/N6"/>
</dbReference>
<organism evidence="11 12">
    <name type="scientific">SAR324 cluster bacterium</name>
    <dbReference type="NCBI Taxonomy" id="2024889"/>
    <lineage>
        <taxon>Bacteria</taxon>
        <taxon>Deltaproteobacteria</taxon>
        <taxon>SAR324 cluster</taxon>
    </lineage>
</organism>
<name>A0A7X9FTN1_9DELT</name>
<evidence type="ECO:0000313" key="11">
    <source>
        <dbReference type="EMBL" id="NMC64103.1"/>
    </source>
</evidence>
<dbReference type="GO" id="GO:0015667">
    <property type="term" value="F:site-specific DNA-methyltransferase (cytosine-N4-specific) activity"/>
    <property type="evidence" value="ECO:0007669"/>
    <property type="project" value="UniProtKB-EC"/>
</dbReference>
<dbReference type="InterPro" id="IPR029063">
    <property type="entry name" value="SAM-dependent_MTases_sf"/>
</dbReference>
<reference evidence="11 12" key="1">
    <citation type="journal article" date="2020" name="Biotechnol. Biofuels">
        <title>New insights from the biogas microbiome by comprehensive genome-resolved metagenomics of nearly 1600 species originating from multiple anaerobic digesters.</title>
        <authorList>
            <person name="Campanaro S."/>
            <person name="Treu L."/>
            <person name="Rodriguez-R L.M."/>
            <person name="Kovalovszki A."/>
            <person name="Ziels R.M."/>
            <person name="Maus I."/>
            <person name="Zhu X."/>
            <person name="Kougias P.G."/>
            <person name="Basile A."/>
            <person name="Luo G."/>
            <person name="Schluter A."/>
            <person name="Konstantinidis K.T."/>
            <person name="Angelidaki I."/>
        </authorList>
    </citation>
    <scope>NUCLEOTIDE SEQUENCE [LARGE SCALE GENOMIC DNA]</scope>
    <source>
        <strain evidence="11">AS27yjCOA_65</strain>
    </source>
</reference>
<dbReference type="GO" id="GO:0008170">
    <property type="term" value="F:N-methyltransferase activity"/>
    <property type="evidence" value="ECO:0007669"/>
    <property type="project" value="InterPro"/>
</dbReference>
<dbReference type="PANTHER" id="PTHR13370:SF3">
    <property type="entry name" value="TRNA (GUANINE(10)-N2)-METHYLTRANSFERASE HOMOLOG"/>
    <property type="match status" value="1"/>
</dbReference>
<dbReference type="PROSITE" id="PS00093">
    <property type="entry name" value="N4_MTASE"/>
    <property type="match status" value="1"/>
</dbReference>
<dbReference type="InterPro" id="IPR017985">
    <property type="entry name" value="MeTrfase_CN4_CS"/>
</dbReference>
<evidence type="ECO:0000256" key="4">
    <source>
        <dbReference type="ARBA" id="ARBA00022691"/>
    </source>
</evidence>
<dbReference type="InterPro" id="IPR001091">
    <property type="entry name" value="RM_Methyltransferase"/>
</dbReference>
<proteinExistence type="inferred from homology"/>
<feature type="region of interest" description="Disordered" evidence="9">
    <location>
        <begin position="314"/>
        <end position="338"/>
    </location>
</feature>
<evidence type="ECO:0000256" key="7">
    <source>
        <dbReference type="ARBA" id="ARBA00049120"/>
    </source>
</evidence>
<dbReference type="Gene3D" id="3.40.50.150">
    <property type="entry name" value="Vaccinia Virus protein VP39"/>
    <property type="match status" value="1"/>
</dbReference>
<dbReference type="EMBL" id="JAAZON010000601">
    <property type="protein sequence ID" value="NMC64103.1"/>
    <property type="molecule type" value="Genomic_DNA"/>
</dbReference>
<dbReference type="GO" id="GO:0003677">
    <property type="term" value="F:DNA binding"/>
    <property type="evidence" value="ECO:0007669"/>
    <property type="project" value="UniProtKB-KW"/>
</dbReference>
<sequence>MQKKPFSLFYETSNGRIFLGDSLELLRSISDNSVDLIMTSPPFGLVRKKEYGNVDADEYLDWFKPFAKEFYRVLANNGSLVIDIGGSWVQGLPVRSLYHFKLLIMLCEEFSFHLAQDFYWWNPSKLPTPAEWVTVRRIRVKDAINTVWWLSKTPWPKASNRRVLQQYSDSMNELLKNGYKPKKRPSGHDISEKFTTNNGGAIPPNLIAIPNTESNSAYIRYCQSIGIQPHPARFPSELPEFFIRMLTDTGELVLDPFAGSCVTGEVAEKLDRKWICCEIVEDYLRGALGRFKDKNAQSNRYSEENTYYKLPKPGYCWGDSTNDDILPSDGGQKRTRSK</sequence>
<dbReference type="GO" id="GO:0009307">
    <property type="term" value="P:DNA restriction-modification system"/>
    <property type="evidence" value="ECO:0007669"/>
    <property type="project" value="UniProtKB-KW"/>
</dbReference>
<evidence type="ECO:0000256" key="9">
    <source>
        <dbReference type="SAM" id="MobiDB-lite"/>
    </source>
</evidence>
<dbReference type="GO" id="GO:0005737">
    <property type="term" value="C:cytoplasm"/>
    <property type="evidence" value="ECO:0007669"/>
    <property type="project" value="TreeGrafter"/>
</dbReference>
<evidence type="ECO:0000256" key="8">
    <source>
        <dbReference type="RuleBase" id="RU362026"/>
    </source>
</evidence>
<keyword evidence="4" id="KW-0949">S-adenosyl-L-methionine</keyword>
<keyword evidence="2 11" id="KW-0489">Methyltransferase</keyword>